<accession>A0ACB9ZFV1</accession>
<keyword evidence="2" id="KW-1185">Reference proteome</keyword>
<dbReference type="Proteomes" id="UP001497700">
    <property type="component" value="Unassembled WGS sequence"/>
</dbReference>
<organism evidence="1 2">
    <name type="scientific">Hypoxylon rubiginosum</name>
    <dbReference type="NCBI Taxonomy" id="110542"/>
    <lineage>
        <taxon>Eukaryota</taxon>
        <taxon>Fungi</taxon>
        <taxon>Dikarya</taxon>
        <taxon>Ascomycota</taxon>
        <taxon>Pezizomycotina</taxon>
        <taxon>Sordariomycetes</taxon>
        <taxon>Xylariomycetidae</taxon>
        <taxon>Xylariales</taxon>
        <taxon>Hypoxylaceae</taxon>
        <taxon>Hypoxylon</taxon>
    </lineage>
</organism>
<reference evidence="1 2" key="1">
    <citation type="journal article" date="2022" name="New Phytol.">
        <title>Ecological generalism drives hyperdiversity of secondary metabolite gene clusters in xylarialean endophytes.</title>
        <authorList>
            <person name="Franco M.E.E."/>
            <person name="Wisecaver J.H."/>
            <person name="Arnold A.E."/>
            <person name="Ju Y.M."/>
            <person name="Slot J.C."/>
            <person name="Ahrendt S."/>
            <person name="Moore L.P."/>
            <person name="Eastman K.E."/>
            <person name="Scott K."/>
            <person name="Konkel Z."/>
            <person name="Mondo S.J."/>
            <person name="Kuo A."/>
            <person name="Hayes R.D."/>
            <person name="Haridas S."/>
            <person name="Andreopoulos B."/>
            <person name="Riley R."/>
            <person name="LaButti K."/>
            <person name="Pangilinan J."/>
            <person name="Lipzen A."/>
            <person name="Amirebrahimi M."/>
            <person name="Yan J."/>
            <person name="Adam C."/>
            <person name="Keymanesh K."/>
            <person name="Ng V."/>
            <person name="Louie K."/>
            <person name="Northen T."/>
            <person name="Drula E."/>
            <person name="Henrissat B."/>
            <person name="Hsieh H.M."/>
            <person name="Youens-Clark K."/>
            <person name="Lutzoni F."/>
            <person name="Miadlikowska J."/>
            <person name="Eastwood D.C."/>
            <person name="Hamelin R.C."/>
            <person name="Grigoriev I.V."/>
            <person name="U'Ren J.M."/>
        </authorList>
    </citation>
    <scope>NUCLEOTIDE SEQUENCE [LARGE SCALE GENOMIC DNA]</scope>
    <source>
        <strain evidence="1 2">CBS 119005</strain>
    </source>
</reference>
<proteinExistence type="predicted"/>
<comment type="caution">
    <text evidence="1">The sequence shown here is derived from an EMBL/GenBank/DDBJ whole genome shotgun (WGS) entry which is preliminary data.</text>
</comment>
<dbReference type="EMBL" id="MU393424">
    <property type="protein sequence ID" value="KAI4870349.1"/>
    <property type="molecule type" value="Genomic_DNA"/>
</dbReference>
<evidence type="ECO:0000313" key="1">
    <source>
        <dbReference type="EMBL" id="KAI4870349.1"/>
    </source>
</evidence>
<protein>
    <submittedName>
        <fullName evidence="1">Uncharacterized protein</fullName>
    </submittedName>
</protein>
<name>A0ACB9ZFV1_9PEZI</name>
<evidence type="ECO:0000313" key="2">
    <source>
        <dbReference type="Proteomes" id="UP001497700"/>
    </source>
</evidence>
<gene>
    <name evidence="1" type="ORF">F4820DRAFT_443068</name>
</gene>
<sequence>MPDAKSASVYEADEAVNPQTESQDGGPVTFDLRANGLDDLIQVYDDQGRLHPVPQHKFLQDSEGKRIVGLSEHCMVNQDLRKPRFQARRRRGGRLWDLKILSGCYDNRKVQGAKDPLGLRTHIARPTRRQPPFDDQPSTRSVRDPRDIISVITSVPTLCSSRRKQYVSQKIALHIHITIIGDLHLNLQKVTGLKQPQTSSPSILKMAALPTTPLSKRLASPRSKRAQQRIKPNTAQLFIRELAQMQASTKSKRCKMHREINQLKLNTG</sequence>